<accession>A0A0D3IMJ2</accession>
<dbReference type="PANTHER" id="PTHR38564">
    <property type="entry name" value="SI:CH73-250A16.5-RELATED"/>
    <property type="match status" value="1"/>
</dbReference>
<organism evidence="2 3">
    <name type="scientific">Emiliania huxleyi (strain CCMP1516)</name>
    <dbReference type="NCBI Taxonomy" id="280463"/>
    <lineage>
        <taxon>Eukaryota</taxon>
        <taxon>Haptista</taxon>
        <taxon>Haptophyta</taxon>
        <taxon>Prymnesiophyceae</taxon>
        <taxon>Isochrysidales</taxon>
        <taxon>Noelaerhabdaceae</taxon>
        <taxon>Emiliania</taxon>
    </lineage>
</organism>
<name>A0A0D3IMJ2_EMIH1</name>
<evidence type="ECO:0000256" key="1">
    <source>
        <dbReference type="SAM" id="Phobius"/>
    </source>
</evidence>
<keyword evidence="1" id="KW-0472">Membrane</keyword>
<dbReference type="Proteomes" id="UP000013827">
    <property type="component" value="Unassembled WGS sequence"/>
</dbReference>
<dbReference type="KEGG" id="ehx:EMIHUDRAFT_437401"/>
<dbReference type="AlphaFoldDB" id="A0A0D3IMJ2"/>
<dbReference type="HOGENOM" id="CLU_1144360_0_0_1"/>
<evidence type="ECO:0000313" key="3">
    <source>
        <dbReference type="Proteomes" id="UP000013827"/>
    </source>
</evidence>
<keyword evidence="1" id="KW-1133">Transmembrane helix</keyword>
<sequence>MLSLLSSLLACDPPDCDRADHGTCGNACCKLSIHLNKVVTTTIAAALNTSLSEGGPDGRFRLMPTHANPHGFADLRPYHISRSGGREVHFLGQAWHETEKHTYNDTVNLLVMSLGKGTILEAFSISQVGGAYGDDGQNFKNIAVLMKGLKKLGYGEAELSAIVSEAEHEGCPPPAGESALWAAAPRSSAGVVLGALVPSVFAPAAGLVLLGLYAGARAAAKRDAARQEGEAGLRAAGVPMAMR</sequence>
<dbReference type="RefSeq" id="XP_005764906.1">
    <property type="nucleotide sequence ID" value="XM_005764849.1"/>
</dbReference>
<dbReference type="PANTHER" id="PTHR38564:SF1">
    <property type="match status" value="1"/>
</dbReference>
<feature type="transmembrane region" description="Helical" evidence="1">
    <location>
        <begin position="191"/>
        <end position="216"/>
    </location>
</feature>
<reference evidence="2" key="2">
    <citation type="submission" date="2024-10" db="UniProtKB">
        <authorList>
            <consortium name="EnsemblProtists"/>
        </authorList>
    </citation>
    <scope>IDENTIFICATION</scope>
</reference>
<protein>
    <submittedName>
        <fullName evidence="2">Uncharacterized protein</fullName>
    </submittedName>
</protein>
<dbReference type="EnsemblProtists" id="EOD12477">
    <property type="protein sequence ID" value="EOD12477"/>
    <property type="gene ID" value="EMIHUDRAFT_437401"/>
</dbReference>
<evidence type="ECO:0000313" key="2">
    <source>
        <dbReference type="EnsemblProtists" id="EOD12477"/>
    </source>
</evidence>
<dbReference type="OMA" id="LMPTHAN"/>
<proteinExistence type="predicted"/>
<reference evidence="3" key="1">
    <citation type="journal article" date="2013" name="Nature">
        <title>Pan genome of the phytoplankton Emiliania underpins its global distribution.</title>
        <authorList>
            <person name="Read B.A."/>
            <person name="Kegel J."/>
            <person name="Klute M.J."/>
            <person name="Kuo A."/>
            <person name="Lefebvre S.C."/>
            <person name="Maumus F."/>
            <person name="Mayer C."/>
            <person name="Miller J."/>
            <person name="Monier A."/>
            <person name="Salamov A."/>
            <person name="Young J."/>
            <person name="Aguilar M."/>
            <person name="Claverie J.M."/>
            <person name="Frickenhaus S."/>
            <person name="Gonzalez K."/>
            <person name="Herman E.K."/>
            <person name="Lin Y.C."/>
            <person name="Napier J."/>
            <person name="Ogata H."/>
            <person name="Sarno A.F."/>
            <person name="Shmutz J."/>
            <person name="Schroeder D."/>
            <person name="de Vargas C."/>
            <person name="Verret F."/>
            <person name="von Dassow P."/>
            <person name="Valentin K."/>
            <person name="Van de Peer Y."/>
            <person name="Wheeler G."/>
            <person name="Dacks J.B."/>
            <person name="Delwiche C.F."/>
            <person name="Dyhrman S.T."/>
            <person name="Glockner G."/>
            <person name="John U."/>
            <person name="Richards T."/>
            <person name="Worden A.Z."/>
            <person name="Zhang X."/>
            <person name="Grigoriev I.V."/>
            <person name="Allen A.E."/>
            <person name="Bidle K."/>
            <person name="Borodovsky M."/>
            <person name="Bowler C."/>
            <person name="Brownlee C."/>
            <person name="Cock J.M."/>
            <person name="Elias M."/>
            <person name="Gladyshev V.N."/>
            <person name="Groth M."/>
            <person name="Guda C."/>
            <person name="Hadaegh A."/>
            <person name="Iglesias-Rodriguez M.D."/>
            <person name="Jenkins J."/>
            <person name="Jones B.M."/>
            <person name="Lawson T."/>
            <person name="Leese F."/>
            <person name="Lindquist E."/>
            <person name="Lobanov A."/>
            <person name="Lomsadze A."/>
            <person name="Malik S.B."/>
            <person name="Marsh M.E."/>
            <person name="Mackinder L."/>
            <person name="Mock T."/>
            <person name="Mueller-Roeber B."/>
            <person name="Pagarete A."/>
            <person name="Parker M."/>
            <person name="Probert I."/>
            <person name="Quesneville H."/>
            <person name="Raines C."/>
            <person name="Rensing S.A."/>
            <person name="Riano-Pachon D.M."/>
            <person name="Richier S."/>
            <person name="Rokitta S."/>
            <person name="Shiraiwa Y."/>
            <person name="Soanes D.M."/>
            <person name="van der Giezen M."/>
            <person name="Wahlund T.M."/>
            <person name="Williams B."/>
            <person name="Wilson W."/>
            <person name="Wolfe G."/>
            <person name="Wurch L.L."/>
        </authorList>
    </citation>
    <scope>NUCLEOTIDE SEQUENCE</scope>
</reference>
<keyword evidence="1" id="KW-0812">Transmembrane</keyword>
<dbReference type="eggNOG" id="ENOG502SA5P">
    <property type="taxonomic scope" value="Eukaryota"/>
</dbReference>
<dbReference type="GeneID" id="17258627"/>
<dbReference type="PaxDb" id="2903-EOD12477"/>
<keyword evidence="3" id="KW-1185">Reference proteome</keyword>